<keyword evidence="9" id="KW-0833">Ubl conjugation pathway</keyword>
<feature type="repeat" description="WD" evidence="15">
    <location>
        <begin position="96"/>
        <end position="138"/>
    </location>
</feature>
<evidence type="ECO:0000256" key="10">
    <source>
        <dbReference type="ARBA" id="ARBA00023204"/>
    </source>
</evidence>
<name>A0A8J6A6W5_GALPY</name>
<dbReference type="GO" id="GO:0006283">
    <property type="term" value="P:transcription-coupled nucleotide-excision repair"/>
    <property type="evidence" value="ECO:0007669"/>
    <property type="project" value="InterPro"/>
</dbReference>
<dbReference type="AlphaFoldDB" id="A0A8J6A6W5"/>
<feature type="compositionally biased region" description="Basic residues" evidence="16">
    <location>
        <begin position="504"/>
        <end position="519"/>
    </location>
</feature>
<dbReference type="SUPFAM" id="SSF50978">
    <property type="entry name" value="WD40 repeat-like"/>
    <property type="match status" value="1"/>
</dbReference>
<feature type="compositionally biased region" description="Low complexity" evidence="16">
    <location>
        <begin position="682"/>
        <end position="697"/>
    </location>
</feature>
<accession>A0A8J6A6W5</accession>
<organism evidence="17 18">
    <name type="scientific">Galemys pyrenaicus</name>
    <name type="common">Iberian desman</name>
    <name type="synonym">Pyrenean desman</name>
    <dbReference type="NCBI Taxonomy" id="202257"/>
    <lineage>
        <taxon>Eukaryota</taxon>
        <taxon>Metazoa</taxon>
        <taxon>Chordata</taxon>
        <taxon>Craniata</taxon>
        <taxon>Vertebrata</taxon>
        <taxon>Euteleostomi</taxon>
        <taxon>Mammalia</taxon>
        <taxon>Eutheria</taxon>
        <taxon>Laurasiatheria</taxon>
        <taxon>Eulipotyphla</taxon>
        <taxon>Talpidae</taxon>
        <taxon>Galemys</taxon>
    </lineage>
</organism>
<dbReference type="GO" id="GO:0005694">
    <property type="term" value="C:chromosome"/>
    <property type="evidence" value="ECO:0007669"/>
    <property type="project" value="UniProtKB-SubCell"/>
</dbReference>
<evidence type="ECO:0000256" key="14">
    <source>
        <dbReference type="ARBA" id="ARBA00071995"/>
    </source>
</evidence>
<keyword evidence="7" id="KW-0677">Repeat</keyword>
<evidence type="ECO:0000256" key="13">
    <source>
        <dbReference type="ARBA" id="ARBA00062934"/>
    </source>
</evidence>
<evidence type="ECO:0000256" key="8">
    <source>
        <dbReference type="ARBA" id="ARBA00022763"/>
    </source>
</evidence>
<dbReference type="SMART" id="SM00320">
    <property type="entry name" value="WD40"/>
    <property type="match status" value="5"/>
</dbReference>
<evidence type="ECO:0000256" key="2">
    <source>
        <dbReference type="ARBA" id="ARBA00004286"/>
    </source>
</evidence>
<feature type="repeat" description="WD" evidence="15">
    <location>
        <begin position="242"/>
        <end position="283"/>
    </location>
</feature>
<dbReference type="GO" id="GO:0031464">
    <property type="term" value="C:Cul4A-RING E3 ubiquitin ligase complex"/>
    <property type="evidence" value="ECO:0007669"/>
    <property type="project" value="TreeGrafter"/>
</dbReference>
<evidence type="ECO:0000256" key="7">
    <source>
        <dbReference type="ARBA" id="ARBA00022737"/>
    </source>
</evidence>
<feature type="compositionally biased region" description="Basic and acidic residues" evidence="16">
    <location>
        <begin position="619"/>
        <end position="628"/>
    </location>
</feature>
<evidence type="ECO:0000313" key="18">
    <source>
        <dbReference type="Proteomes" id="UP000700334"/>
    </source>
</evidence>
<dbReference type="CDD" id="cd00200">
    <property type="entry name" value="WD40"/>
    <property type="match status" value="1"/>
</dbReference>
<feature type="region of interest" description="Disordered" evidence="16">
    <location>
        <begin position="450"/>
        <end position="722"/>
    </location>
</feature>
<comment type="subunit">
    <text evidence="13">Part of the CSA complex (also named DCX(ERCC8) complex), a DCX E3 ubiquitin-protein ligase complex containing ERCC8, RBX1, DDB1 and CUL4A; the CSA complex interacts with RNA polymerase II; upon UV irradiation it interacts with the COP9 signalosome and preferentially with the hyperphosphorylated form of RNA polymerase II. Interacts with ERCC6/CSB (via CIM motif); promoting recruitment to lesion-stalled RNA polymerase II (Pol II). Interacts with KIAA1530/UVSSA. Interacts with a subunit of RNA polymerase II TFIIH.</text>
</comment>
<keyword evidence="11" id="KW-0539">Nucleus</keyword>
<protein>
    <recommendedName>
        <fullName evidence="14">DNA excision repair protein ERCC-8</fullName>
    </recommendedName>
</protein>
<dbReference type="EMBL" id="JAGFMF010011684">
    <property type="protein sequence ID" value="KAG8516176.1"/>
    <property type="molecule type" value="Genomic_DNA"/>
</dbReference>
<feature type="repeat" description="WD" evidence="15">
    <location>
        <begin position="331"/>
        <end position="362"/>
    </location>
</feature>
<dbReference type="PRINTS" id="PR00320">
    <property type="entry name" value="GPROTEINBRPT"/>
</dbReference>
<evidence type="ECO:0000256" key="16">
    <source>
        <dbReference type="SAM" id="MobiDB-lite"/>
    </source>
</evidence>
<evidence type="ECO:0000313" key="17">
    <source>
        <dbReference type="EMBL" id="KAG8516176.1"/>
    </source>
</evidence>
<dbReference type="InterPro" id="IPR020472">
    <property type="entry name" value="WD40_PAC1"/>
</dbReference>
<dbReference type="Gene3D" id="2.130.10.10">
    <property type="entry name" value="YVTN repeat-like/Quinoprotein amine dehydrogenase"/>
    <property type="match status" value="1"/>
</dbReference>
<dbReference type="Proteomes" id="UP000700334">
    <property type="component" value="Unassembled WGS sequence"/>
</dbReference>
<dbReference type="InterPro" id="IPR042238">
    <property type="entry name" value="Rad28/ERCC8/Ckn1/ATCSA-1"/>
</dbReference>
<evidence type="ECO:0000256" key="1">
    <source>
        <dbReference type="ARBA" id="ARBA00004109"/>
    </source>
</evidence>
<dbReference type="PROSITE" id="PS50082">
    <property type="entry name" value="WD_REPEATS_2"/>
    <property type="match status" value="5"/>
</dbReference>
<proteinExistence type="predicted"/>
<dbReference type="PROSITE" id="PS50294">
    <property type="entry name" value="WD_REPEATS_REGION"/>
    <property type="match status" value="3"/>
</dbReference>
<feature type="non-terminal residue" evidence="17">
    <location>
        <position position="1"/>
    </location>
</feature>
<dbReference type="InterPro" id="IPR019775">
    <property type="entry name" value="WD40_repeat_CS"/>
</dbReference>
<feature type="repeat" description="WD" evidence="15">
    <location>
        <begin position="183"/>
        <end position="218"/>
    </location>
</feature>
<evidence type="ECO:0000256" key="4">
    <source>
        <dbReference type="ARBA" id="ARBA00022454"/>
    </source>
</evidence>
<dbReference type="InterPro" id="IPR001680">
    <property type="entry name" value="WD40_rpt"/>
</dbReference>
<keyword evidence="8" id="KW-0227">DNA damage</keyword>
<reference evidence="17" key="1">
    <citation type="journal article" date="2021" name="Evol. Appl.">
        <title>The genome of the Pyrenean desman and the effects of bottlenecks and inbreeding on the genomic landscape of an endangered species.</title>
        <authorList>
            <person name="Escoda L."/>
            <person name="Castresana J."/>
        </authorList>
    </citation>
    <scope>NUCLEOTIDE SEQUENCE</scope>
    <source>
        <strain evidence="17">IBE-C5619</strain>
    </source>
</reference>
<dbReference type="GO" id="GO:0016363">
    <property type="term" value="C:nuclear matrix"/>
    <property type="evidence" value="ECO:0007669"/>
    <property type="project" value="UniProtKB-SubCell"/>
</dbReference>
<dbReference type="InterPro" id="IPR015943">
    <property type="entry name" value="WD40/YVTN_repeat-like_dom_sf"/>
</dbReference>
<gene>
    <name evidence="17" type="ORF">J0S82_015390</name>
</gene>
<evidence type="ECO:0000256" key="5">
    <source>
        <dbReference type="ARBA" id="ARBA00022553"/>
    </source>
</evidence>
<dbReference type="GO" id="GO:0009411">
    <property type="term" value="P:response to UV"/>
    <property type="evidence" value="ECO:0007669"/>
    <property type="project" value="UniProtKB-ARBA"/>
</dbReference>
<comment type="function">
    <text evidence="12">Substrate-recognition component of the CSA complex, a DCX (DDB1-CUL4-X-box) E3 ubiquitin-protein ligase complex, involved in transcription-coupled nucleotide excision repair (TC-NER), a process during which RNA polymerase II-blocking lesions are rapidly removed from the transcribed strand of active genes. Following recruitment to lesion-stalled RNA polymerase II (Pol II), the CSA complex mediates ubiquitination of Pol II subunit POLR2A/RPB1 at 'Lys-1268', a critical TC-NER checkpoint, governing RNA Pol II stability and initiating DNA damage excision by TFIIH recruitment. The CSA complex also promotes the ubiquitination and subsequent proteasomal degradation of ERCC6/CSB in a UV-dependent manner; ERCC6 degradation is essential for the recovery of RNA synthesis after transcription-coupled repair. Also plays a role in DNA double-strand breaks (DSSBs) repair by non-homologous end joining (NHEJ).</text>
</comment>
<keyword evidence="4" id="KW-0158">Chromosome</keyword>
<keyword evidence="10" id="KW-0234">DNA repair</keyword>
<dbReference type="GO" id="GO:0000109">
    <property type="term" value="C:nucleotide-excision repair complex"/>
    <property type="evidence" value="ECO:0007669"/>
    <property type="project" value="TreeGrafter"/>
</dbReference>
<evidence type="ECO:0000256" key="9">
    <source>
        <dbReference type="ARBA" id="ARBA00022786"/>
    </source>
</evidence>
<dbReference type="OrthoDB" id="361494at2759"/>
<keyword evidence="5" id="KW-0597">Phosphoprotein</keyword>
<evidence type="ECO:0000256" key="6">
    <source>
        <dbReference type="ARBA" id="ARBA00022574"/>
    </source>
</evidence>
<evidence type="ECO:0000256" key="15">
    <source>
        <dbReference type="PROSITE-ProRule" id="PRU00221"/>
    </source>
</evidence>
<dbReference type="PROSITE" id="PS00678">
    <property type="entry name" value="WD_REPEATS_1"/>
    <property type="match status" value="2"/>
</dbReference>
<comment type="pathway">
    <text evidence="3">Protein modification; protein ubiquitination.</text>
</comment>
<comment type="caution">
    <text evidence="17">The sequence shown here is derived from an EMBL/GenBank/DDBJ whole genome shotgun (WGS) entry which is preliminary data.</text>
</comment>
<evidence type="ECO:0000256" key="12">
    <source>
        <dbReference type="ARBA" id="ARBA00054544"/>
    </source>
</evidence>
<comment type="subcellular location">
    <subcellularLocation>
        <location evidence="2">Chromosome</location>
    </subcellularLocation>
    <subcellularLocation>
        <location evidence="1">Nucleus matrix</location>
    </subcellularLocation>
</comment>
<dbReference type="Pfam" id="PF00400">
    <property type="entry name" value="WD40"/>
    <property type="match status" value="4"/>
</dbReference>
<keyword evidence="6 15" id="KW-0853">WD repeat</keyword>
<sequence length="763" mass="81790">MLLGFLSARQTGLDDPFRLRRAESTRRVLGLELNKDRDVERIHSNGVNTLDIEPVEGRYMLSGGSDGVIVLYDLENSSRQPYYTCKAVCSVGRSHPDVHKYSVETVQWYPHDTGMFISSSFDKTLKVWDTNTLQTADVFNFEETVYSHHMSPVATKHCLVAVGTREPKVQLCDLKSGSCSHILQGHRQEVLAVSWSPRYEYILATASADSRVKLWDVRRASGCLITLDQHNGKKSQAVESANTAHNGKVNGLCFTSDGLHLLTVGTDNRMRLWNSSSGENTLVNYGKVYNDSRKGLKFTVSCGCSSEFVFVPYGSTIAIYAIYSGEQITMLKGHYKSVDCCVFQSNFQELYSGSRDCNILAWVPSLYEPVPDDDDEIGTNARNSLFRNRDSLLPLSASSLTLCQDLLLSDFSTTHPESCMTTIFTLFLLSLERTSGDGICAQKEMEFAQRPDPISRSCQQAPVPGQEPHRAGTGARPGGSGAPVAASPSRPAGSSLQPLAGTWRWRRRRQRAGRGRRCAASRGGVGARAGDTRGLLPSHCRSAVGAAGAAPPPPPSAPARRPPRAAPGGVSAGHGPGPEPRPNFLRAPRRLDEGWEGDPRQGVGSRGTGTWALRAGTGIRERETREPGRAPLGAGERREVLAPRPADAEGGPAALTCALRGDSAVPGIPQGPWSPGDPSLPGRSRAARTGGSGAKAKVVSPGTGQGRARSTLAAEPPRKTPEPILSAFFSSGEQLCPGNGNELGALLLQRGAASLAPRVGGGC</sequence>
<dbReference type="FunFam" id="2.130.10.10:FF:000130">
    <property type="entry name" value="DNA excision repair protein ERCC-8"/>
    <property type="match status" value="1"/>
</dbReference>
<dbReference type="GO" id="GO:0000209">
    <property type="term" value="P:protein polyubiquitination"/>
    <property type="evidence" value="ECO:0007669"/>
    <property type="project" value="TreeGrafter"/>
</dbReference>
<dbReference type="PANTHER" id="PTHR46202:SF1">
    <property type="entry name" value="DNA EXCISION REPAIR PROTEIN ERCC-8"/>
    <property type="match status" value="1"/>
</dbReference>
<feature type="repeat" description="WD" evidence="15">
    <location>
        <begin position="40"/>
        <end position="82"/>
    </location>
</feature>
<keyword evidence="18" id="KW-1185">Reference proteome</keyword>
<evidence type="ECO:0000256" key="3">
    <source>
        <dbReference type="ARBA" id="ARBA00004906"/>
    </source>
</evidence>
<dbReference type="PANTHER" id="PTHR46202">
    <property type="entry name" value="DNA EXCISION REPAIR PROTEIN ERCC-8"/>
    <property type="match status" value="1"/>
</dbReference>
<evidence type="ECO:0000256" key="11">
    <source>
        <dbReference type="ARBA" id="ARBA00023242"/>
    </source>
</evidence>
<dbReference type="GO" id="GO:0043161">
    <property type="term" value="P:proteasome-mediated ubiquitin-dependent protein catabolic process"/>
    <property type="evidence" value="ECO:0007669"/>
    <property type="project" value="TreeGrafter"/>
</dbReference>
<dbReference type="InterPro" id="IPR036322">
    <property type="entry name" value="WD40_repeat_dom_sf"/>
</dbReference>
<feature type="compositionally biased region" description="Basic and acidic residues" evidence="16">
    <location>
        <begin position="589"/>
        <end position="599"/>
    </location>
</feature>